<organism evidence="1 2">
    <name type="scientific">Candidatus Ornithomonoglobus merdipullorum</name>
    <dbReference type="NCBI Taxonomy" id="2840895"/>
    <lineage>
        <taxon>Bacteria</taxon>
        <taxon>Bacillati</taxon>
        <taxon>Bacillota</taxon>
        <taxon>Clostridia</taxon>
        <taxon>Candidatus Ornithomonoglobus</taxon>
    </lineage>
</organism>
<evidence type="ECO:0000313" key="2">
    <source>
        <dbReference type="Proteomes" id="UP000824109"/>
    </source>
</evidence>
<reference evidence="1" key="1">
    <citation type="submission" date="2020-10" db="EMBL/GenBank/DDBJ databases">
        <authorList>
            <person name="Gilroy R."/>
        </authorList>
    </citation>
    <scope>NUCLEOTIDE SEQUENCE</scope>
    <source>
        <strain evidence="1">USAMLcec3-3695</strain>
    </source>
</reference>
<dbReference type="Proteomes" id="UP000824109">
    <property type="component" value="Unassembled WGS sequence"/>
</dbReference>
<dbReference type="AlphaFoldDB" id="A0A9D1SDR3"/>
<comment type="caution">
    <text evidence="1">The sequence shown here is derived from an EMBL/GenBank/DDBJ whole genome shotgun (WGS) entry which is preliminary data.</text>
</comment>
<protein>
    <submittedName>
        <fullName evidence="1">Uncharacterized protein</fullName>
    </submittedName>
</protein>
<proteinExistence type="predicted"/>
<name>A0A9D1SDR3_9FIRM</name>
<gene>
    <name evidence="1" type="ORF">IAA61_01015</name>
</gene>
<dbReference type="EMBL" id="DVNB01000013">
    <property type="protein sequence ID" value="HIU56375.1"/>
    <property type="molecule type" value="Genomic_DNA"/>
</dbReference>
<reference evidence="1" key="2">
    <citation type="journal article" date="2021" name="PeerJ">
        <title>Extensive microbial diversity within the chicken gut microbiome revealed by metagenomics and culture.</title>
        <authorList>
            <person name="Gilroy R."/>
            <person name="Ravi A."/>
            <person name="Getino M."/>
            <person name="Pursley I."/>
            <person name="Horton D.L."/>
            <person name="Alikhan N.F."/>
            <person name="Baker D."/>
            <person name="Gharbi K."/>
            <person name="Hall N."/>
            <person name="Watson M."/>
            <person name="Adriaenssens E.M."/>
            <person name="Foster-Nyarko E."/>
            <person name="Jarju S."/>
            <person name="Secka A."/>
            <person name="Antonio M."/>
            <person name="Oren A."/>
            <person name="Chaudhuri R.R."/>
            <person name="La Ragione R."/>
            <person name="Hildebrand F."/>
            <person name="Pallen M.J."/>
        </authorList>
    </citation>
    <scope>NUCLEOTIDE SEQUENCE</scope>
    <source>
        <strain evidence="1">USAMLcec3-3695</strain>
    </source>
</reference>
<accession>A0A9D1SDR3</accession>
<evidence type="ECO:0000313" key="1">
    <source>
        <dbReference type="EMBL" id="HIU56375.1"/>
    </source>
</evidence>
<sequence length="180" mass="21226">MKGNGMHKYRITKYDPRYRNRDGIYTKQDWTSVSDTECGALTIEKYIDTEDRYIRTFNNITSVVGISCLIVSSLEKMLSCHEVEERDKRYGLTKYYSADIELFNEVKEGIRLNIGKASDLIRLILREYIWCELSTGNDEKFTFGYDHYMYFYSDKEYSDVLMQCTCDGIFIEELTVMRNG</sequence>